<evidence type="ECO:0000256" key="4">
    <source>
        <dbReference type="ARBA" id="ARBA00022989"/>
    </source>
</evidence>
<dbReference type="GO" id="GO:0005886">
    <property type="term" value="C:plasma membrane"/>
    <property type="evidence" value="ECO:0007669"/>
    <property type="project" value="UniProtKB-SubCell"/>
</dbReference>
<feature type="transmembrane region" description="Helical" evidence="6">
    <location>
        <begin position="340"/>
        <end position="359"/>
    </location>
</feature>
<feature type="transmembrane region" description="Helical" evidence="6">
    <location>
        <begin position="268"/>
        <end position="293"/>
    </location>
</feature>
<dbReference type="RefSeq" id="WP_138151815.1">
    <property type="nucleotide sequence ID" value="NZ_VANU01000002.1"/>
</dbReference>
<comment type="caution">
    <text evidence="7">The sequence shown here is derived from an EMBL/GenBank/DDBJ whole genome shotgun (WGS) entry which is preliminary data.</text>
</comment>
<keyword evidence="5 6" id="KW-0472">Membrane</keyword>
<evidence type="ECO:0000256" key="3">
    <source>
        <dbReference type="ARBA" id="ARBA00022692"/>
    </source>
</evidence>
<feature type="transmembrane region" description="Helical" evidence="6">
    <location>
        <begin position="34"/>
        <end position="58"/>
    </location>
</feature>
<dbReference type="InterPro" id="IPR002293">
    <property type="entry name" value="AA/rel_permease1"/>
</dbReference>
<evidence type="ECO:0000313" key="8">
    <source>
        <dbReference type="Proteomes" id="UP000308901"/>
    </source>
</evidence>
<protein>
    <submittedName>
        <fullName evidence="7">Amino acid permease</fullName>
    </submittedName>
</protein>
<dbReference type="Proteomes" id="UP000308901">
    <property type="component" value="Unassembled WGS sequence"/>
</dbReference>
<keyword evidence="2" id="KW-1003">Cell membrane</keyword>
<evidence type="ECO:0000256" key="2">
    <source>
        <dbReference type="ARBA" id="ARBA00022475"/>
    </source>
</evidence>
<dbReference type="EMBL" id="VANU01000002">
    <property type="protein sequence ID" value="TLP39231.1"/>
    <property type="molecule type" value="Genomic_DNA"/>
</dbReference>
<feature type="transmembrane region" description="Helical" evidence="6">
    <location>
        <begin position="221"/>
        <end position="241"/>
    </location>
</feature>
<feature type="transmembrane region" description="Helical" evidence="6">
    <location>
        <begin position="150"/>
        <end position="171"/>
    </location>
</feature>
<accession>A0A5R8Y2Q7</accession>
<evidence type="ECO:0000313" key="7">
    <source>
        <dbReference type="EMBL" id="TLP39231.1"/>
    </source>
</evidence>
<dbReference type="PANTHER" id="PTHR42770">
    <property type="entry name" value="AMINO ACID TRANSPORTER-RELATED"/>
    <property type="match status" value="1"/>
</dbReference>
<feature type="transmembrane region" description="Helical" evidence="6">
    <location>
        <begin position="398"/>
        <end position="416"/>
    </location>
</feature>
<sequence length="429" mass="46623">MKDKKIGLFGAVSIGVGGMVGGGIFAVLGEAVSFAKGATVIAFLLAGIVALLTSYSYAKFSVKFPSRGGTVVFVDNAFGHNLLSGSLNLVLWISYLVTISLYSISFASYAQTFFPTLKGFYLEHILISLAILVPSFINVVSATFVSRSELVVVIIKVVLLLLIIFTSFTYVDSSRVAIENFSDPFSIFVAGMIIFVAYEGFELIANSSEEIENPEKNLPRAFYISVVLVIVLYLLIAYITVGTVDEKQLLEAKDYALAVAAKPALGDIGFVLVTIAALLATFSAINATVYGNARLGFTLARDGELPKKLNEQRNNIPFAGVVSTALISLVMANSIDITKIAIIASASFLLIFTIINISALKMYKELDANKYLLILSSLVSFTALLTLLYNTYEKNLNALIIFCSFLLFSIVFEFFYGKIARDDKFLESN</sequence>
<dbReference type="GO" id="GO:0022857">
    <property type="term" value="F:transmembrane transporter activity"/>
    <property type="evidence" value="ECO:0007669"/>
    <property type="project" value="InterPro"/>
</dbReference>
<keyword evidence="8" id="KW-1185">Reference proteome</keyword>
<dbReference type="InterPro" id="IPR050367">
    <property type="entry name" value="APC_superfamily"/>
</dbReference>
<feature type="transmembrane region" description="Helical" evidence="6">
    <location>
        <begin position="314"/>
        <end position="334"/>
    </location>
</feature>
<evidence type="ECO:0000256" key="1">
    <source>
        <dbReference type="ARBA" id="ARBA00004651"/>
    </source>
</evidence>
<keyword evidence="4 6" id="KW-1133">Transmembrane helix</keyword>
<feature type="transmembrane region" description="Helical" evidence="6">
    <location>
        <begin position="183"/>
        <end position="201"/>
    </location>
</feature>
<feature type="transmembrane region" description="Helical" evidence="6">
    <location>
        <begin position="89"/>
        <end position="109"/>
    </location>
</feature>
<name>A0A5R8Y2Q7_9BACT</name>
<dbReference type="PIRSF" id="PIRSF006060">
    <property type="entry name" value="AA_transporter"/>
    <property type="match status" value="1"/>
</dbReference>
<dbReference type="AlphaFoldDB" id="A0A5R8Y2Q7"/>
<dbReference type="Gene3D" id="1.20.1740.10">
    <property type="entry name" value="Amino acid/polyamine transporter I"/>
    <property type="match status" value="1"/>
</dbReference>
<feature type="transmembrane region" description="Helical" evidence="6">
    <location>
        <begin position="121"/>
        <end position="143"/>
    </location>
</feature>
<reference evidence="7 8" key="1">
    <citation type="submission" date="2019-05" db="EMBL/GenBank/DDBJ databases">
        <title>Arcobacter sp. nov., isolated from sea sediment.</title>
        <authorList>
            <person name="Kim W."/>
        </authorList>
    </citation>
    <scope>NUCLEOTIDE SEQUENCE [LARGE SCALE GENOMIC DNA]</scope>
    <source>
        <strain evidence="7 8">CAU 1517</strain>
    </source>
</reference>
<comment type="subcellular location">
    <subcellularLocation>
        <location evidence="1">Cell membrane</location>
        <topology evidence="1">Multi-pass membrane protein</topology>
    </subcellularLocation>
</comment>
<dbReference type="OrthoDB" id="127638at2"/>
<evidence type="ECO:0000256" key="6">
    <source>
        <dbReference type="SAM" id="Phobius"/>
    </source>
</evidence>
<organism evidence="7 8">
    <name type="scientific">Arcobacter arenosus</name>
    <dbReference type="NCBI Taxonomy" id="2576037"/>
    <lineage>
        <taxon>Bacteria</taxon>
        <taxon>Pseudomonadati</taxon>
        <taxon>Campylobacterota</taxon>
        <taxon>Epsilonproteobacteria</taxon>
        <taxon>Campylobacterales</taxon>
        <taxon>Arcobacteraceae</taxon>
        <taxon>Arcobacter</taxon>
    </lineage>
</organism>
<gene>
    <name evidence="7" type="ORF">FDK22_04995</name>
</gene>
<keyword evidence="3 6" id="KW-0812">Transmembrane</keyword>
<proteinExistence type="predicted"/>
<feature type="transmembrane region" description="Helical" evidence="6">
    <location>
        <begin position="7"/>
        <end position="28"/>
    </location>
</feature>
<feature type="transmembrane region" description="Helical" evidence="6">
    <location>
        <begin position="371"/>
        <end position="392"/>
    </location>
</feature>
<dbReference type="PANTHER" id="PTHR42770:SF11">
    <property type="entry name" value="INNER MEMBRANE TRANSPORT PROTEIN YBAT"/>
    <property type="match status" value="1"/>
</dbReference>
<dbReference type="Pfam" id="PF13520">
    <property type="entry name" value="AA_permease_2"/>
    <property type="match status" value="1"/>
</dbReference>
<evidence type="ECO:0000256" key="5">
    <source>
        <dbReference type="ARBA" id="ARBA00023136"/>
    </source>
</evidence>